<proteinExistence type="predicted"/>
<dbReference type="Proteomes" id="UP000432464">
    <property type="component" value="Unassembled WGS sequence"/>
</dbReference>
<dbReference type="Gene3D" id="1.20.120.710">
    <property type="entry name" value="Haloacid dehalogenase hydrolase-like domain"/>
    <property type="match status" value="1"/>
</dbReference>
<evidence type="ECO:0000256" key="3">
    <source>
        <dbReference type="ARBA" id="ARBA00022842"/>
    </source>
</evidence>
<dbReference type="InterPro" id="IPR006439">
    <property type="entry name" value="HAD-SF_hydro_IA"/>
</dbReference>
<dbReference type="Gene3D" id="3.40.50.1000">
    <property type="entry name" value="HAD superfamily/HAD-like"/>
    <property type="match status" value="1"/>
</dbReference>
<dbReference type="GO" id="GO:0016787">
    <property type="term" value="F:hydrolase activity"/>
    <property type="evidence" value="ECO:0007669"/>
    <property type="project" value="UniProtKB-KW"/>
</dbReference>
<organism evidence="4 5">
    <name type="scientific">Nocardia aurantiaca</name>
    <dbReference type="NCBI Taxonomy" id="2675850"/>
    <lineage>
        <taxon>Bacteria</taxon>
        <taxon>Bacillati</taxon>
        <taxon>Actinomycetota</taxon>
        <taxon>Actinomycetes</taxon>
        <taxon>Mycobacteriales</taxon>
        <taxon>Nocardiaceae</taxon>
        <taxon>Nocardia</taxon>
    </lineage>
</organism>
<dbReference type="EMBL" id="WMBB01000007">
    <property type="protein sequence ID" value="MTE14457.1"/>
    <property type="molecule type" value="Genomic_DNA"/>
</dbReference>
<keyword evidence="3" id="KW-0460">Magnesium</keyword>
<dbReference type="GO" id="GO:0044281">
    <property type="term" value="P:small molecule metabolic process"/>
    <property type="evidence" value="ECO:0007669"/>
    <property type="project" value="UniProtKB-ARBA"/>
</dbReference>
<keyword evidence="2 4" id="KW-0378">Hydrolase</keyword>
<name>A0A6I3KXN1_9NOCA</name>
<dbReference type="SFLD" id="SFLDS00003">
    <property type="entry name" value="Haloacid_Dehalogenase"/>
    <property type="match status" value="1"/>
</dbReference>
<dbReference type="SFLD" id="SFLDG01129">
    <property type="entry name" value="C1.5:_HAD__Beta-PGM__Phosphata"/>
    <property type="match status" value="1"/>
</dbReference>
<evidence type="ECO:0000313" key="5">
    <source>
        <dbReference type="Proteomes" id="UP000432464"/>
    </source>
</evidence>
<dbReference type="SUPFAM" id="SSF56784">
    <property type="entry name" value="HAD-like"/>
    <property type="match status" value="1"/>
</dbReference>
<evidence type="ECO:0000313" key="4">
    <source>
        <dbReference type="EMBL" id="MTE14457.1"/>
    </source>
</evidence>
<evidence type="ECO:0000256" key="1">
    <source>
        <dbReference type="ARBA" id="ARBA00001946"/>
    </source>
</evidence>
<dbReference type="PANTHER" id="PTHR46470">
    <property type="entry name" value="N-ACYLNEURAMINATE-9-PHOSPHATASE"/>
    <property type="match status" value="1"/>
</dbReference>
<dbReference type="RefSeq" id="WP_154788885.1">
    <property type="nucleotide sequence ID" value="NZ_WMBB01000007.1"/>
</dbReference>
<reference evidence="4 5" key="1">
    <citation type="submission" date="2019-11" db="EMBL/GenBank/DDBJ databases">
        <title>Nocardia sp. nov. CT2-14 isolated from soil.</title>
        <authorList>
            <person name="Kanchanasin P."/>
            <person name="Tanasupawat S."/>
            <person name="Yuki M."/>
            <person name="Kudo T."/>
        </authorList>
    </citation>
    <scope>NUCLEOTIDE SEQUENCE [LARGE SCALE GENOMIC DNA]</scope>
    <source>
        <strain evidence="4 5">CT2-14</strain>
    </source>
</reference>
<keyword evidence="5" id="KW-1185">Reference proteome</keyword>
<dbReference type="PRINTS" id="PR00413">
    <property type="entry name" value="HADHALOGNASE"/>
</dbReference>
<dbReference type="InterPro" id="IPR023214">
    <property type="entry name" value="HAD_sf"/>
</dbReference>
<accession>A0A6I3KXN1</accession>
<evidence type="ECO:0000256" key="2">
    <source>
        <dbReference type="ARBA" id="ARBA00022801"/>
    </source>
</evidence>
<gene>
    <name evidence="4" type="ORF">GLP40_17020</name>
</gene>
<dbReference type="InterPro" id="IPR051400">
    <property type="entry name" value="HAD-like_hydrolase"/>
</dbReference>
<dbReference type="PANTHER" id="PTHR46470:SF4">
    <property type="entry name" value="5-AMINO-6-(5-PHOSPHO-D-RIBITYLAMINO)URACIL PHOSPHATASE YIGB"/>
    <property type="match status" value="1"/>
</dbReference>
<dbReference type="NCBIfam" id="TIGR01549">
    <property type="entry name" value="HAD-SF-IA-v1"/>
    <property type="match status" value="1"/>
</dbReference>
<protein>
    <submittedName>
        <fullName evidence="4">HAD-IA family hydrolase</fullName>
    </submittedName>
</protein>
<comment type="caution">
    <text evidence="4">The sequence shown here is derived from an EMBL/GenBank/DDBJ whole genome shotgun (WGS) entry which is preliminary data.</text>
</comment>
<sequence>MTIRGVLFDVDDTLIDYSATARIGLLRHLAAEGLLDRFESPDAAVALWRAIEEEEYPRFLAGELTFKGQQRVRTERYLAHMRVAAEDPVAWFARYAVLRDAAWAAFPDAAPVLRRFDGRMALGIVSNASLPYQTRKLRTVGLLHHFGEAILCSDEFGASKPDPAIFLAGCEMLGLPPDRVAYVGDRYDWDALGARNAGLRAYWLVRNGHSGMPDDGITVIRSLAELDTPAG</sequence>
<dbReference type="AlphaFoldDB" id="A0A6I3KXN1"/>
<comment type="cofactor">
    <cofactor evidence="1">
        <name>Mg(2+)</name>
        <dbReference type="ChEBI" id="CHEBI:18420"/>
    </cofactor>
</comment>
<dbReference type="InterPro" id="IPR036412">
    <property type="entry name" value="HAD-like_sf"/>
</dbReference>
<dbReference type="Pfam" id="PF00702">
    <property type="entry name" value="Hydrolase"/>
    <property type="match status" value="1"/>
</dbReference>